<name>A0AAF0JFC4_9BASI</name>
<organism evidence="7 8">
    <name type="scientific">Malassezia psittaci</name>
    <dbReference type="NCBI Taxonomy" id="1821823"/>
    <lineage>
        <taxon>Eukaryota</taxon>
        <taxon>Fungi</taxon>
        <taxon>Dikarya</taxon>
        <taxon>Basidiomycota</taxon>
        <taxon>Ustilaginomycotina</taxon>
        <taxon>Malasseziomycetes</taxon>
        <taxon>Malasseziales</taxon>
        <taxon>Malasseziaceae</taxon>
        <taxon>Malassezia</taxon>
    </lineage>
</organism>
<gene>
    <name evidence="7" type="ORF">MPSI1_003261</name>
</gene>
<comment type="subcellular location">
    <subcellularLocation>
        <location evidence="1">Endomembrane system</location>
        <topology evidence="1">Multi-pass membrane protein</topology>
    </subcellularLocation>
</comment>
<dbReference type="AlphaFoldDB" id="A0AAF0JFC4"/>
<evidence type="ECO:0000256" key="6">
    <source>
        <dbReference type="SAM" id="Phobius"/>
    </source>
</evidence>
<dbReference type="PANTHER" id="PTHR28293:SF1">
    <property type="entry name" value="NUCLEAR RIM PROTEIN 1"/>
    <property type="match status" value="1"/>
</dbReference>
<keyword evidence="8" id="KW-1185">Reference proteome</keyword>
<feature type="region of interest" description="Disordered" evidence="5">
    <location>
        <begin position="171"/>
        <end position="191"/>
    </location>
</feature>
<evidence type="ECO:0008006" key="9">
    <source>
        <dbReference type="Google" id="ProtNLM"/>
    </source>
</evidence>
<sequence length="428" mass="48528">MSRNSSSPFARSVDDRRNMNEWGTQTPPHQRSTPTRTMAMRTPHNISGAVNVSMRTPHNVSSTPAVTQSPLQRKGAYSSPARFSSNTDSPEESVPDSKPDTWRVSWREWLFEQFPGVLQSMFQSLEMELEQAIMSPELGIPAAIVLHGLSLLSQLMLPNSSFTTYSRAATSSTEMRNGNRVKKPLFTSNRRNNSQKSYSAYLGQVLARQRRAALSYTSRLLSLALLSVALYNTYLLFSRKRTYRLWHKREKARQNPHTGYSIESPCHIGRPTSGSASSKNLETIRIVRRTRLMISDLAKSCGRQIPILEWFIPPAPISEGKSAREQVHTLRVWDCLDAPLYLFSLYSPAHAVWWMIAGSWNLGPVTTWILTIVILGLISLQSYYLAEQFTALLRDRQVLSAEVLREYDEKFVLPRAMPLVRDASTMTE</sequence>
<evidence type="ECO:0000313" key="8">
    <source>
        <dbReference type="Proteomes" id="UP001214628"/>
    </source>
</evidence>
<dbReference type="PANTHER" id="PTHR28293">
    <property type="entry name" value="NUCLEAR RIM PROTEIN 1"/>
    <property type="match status" value="1"/>
</dbReference>
<evidence type="ECO:0000256" key="3">
    <source>
        <dbReference type="ARBA" id="ARBA00022989"/>
    </source>
</evidence>
<feature type="compositionally biased region" description="Polar residues" evidence="5">
    <location>
        <begin position="54"/>
        <end position="71"/>
    </location>
</feature>
<accession>A0AAF0JFC4</accession>
<dbReference type="Proteomes" id="UP001214628">
    <property type="component" value="Chromosome 5"/>
</dbReference>
<protein>
    <recommendedName>
        <fullName evidence="9">Nuclear rim protein 1</fullName>
    </recommendedName>
</protein>
<dbReference type="Pfam" id="PF10332">
    <property type="entry name" value="DUF2418"/>
    <property type="match status" value="1"/>
</dbReference>
<evidence type="ECO:0000256" key="4">
    <source>
        <dbReference type="ARBA" id="ARBA00023136"/>
    </source>
</evidence>
<dbReference type="GO" id="GO:0012505">
    <property type="term" value="C:endomembrane system"/>
    <property type="evidence" value="ECO:0007669"/>
    <property type="project" value="UniProtKB-SubCell"/>
</dbReference>
<feature type="region of interest" description="Disordered" evidence="5">
    <location>
        <begin position="54"/>
        <end position="99"/>
    </location>
</feature>
<dbReference type="EMBL" id="CP118379">
    <property type="protein sequence ID" value="WFD44593.1"/>
    <property type="molecule type" value="Genomic_DNA"/>
</dbReference>
<reference evidence="7" key="1">
    <citation type="submission" date="2023-02" db="EMBL/GenBank/DDBJ databases">
        <title>Mating type loci evolution in Malassezia.</title>
        <authorList>
            <person name="Coelho M.A."/>
        </authorList>
    </citation>
    <scope>NUCLEOTIDE SEQUENCE</scope>
    <source>
        <strain evidence="7">CBS 14136</strain>
    </source>
</reference>
<evidence type="ECO:0000256" key="1">
    <source>
        <dbReference type="ARBA" id="ARBA00004127"/>
    </source>
</evidence>
<dbReference type="InterPro" id="IPR018819">
    <property type="entry name" value="Nur1/Mug154"/>
</dbReference>
<keyword evidence="3 6" id="KW-1133">Transmembrane helix</keyword>
<feature type="transmembrane region" description="Helical" evidence="6">
    <location>
        <begin position="368"/>
        <end position="386"/>
    </location>
</feature>
<feature type="compositionally biased region" description="Polar residues" evidence="5">
    <location>
        <begin position="21"/>
        <end position="36"/>
    </location>
</feature>
<dbReference type="GO" id="GO:0043007">
    <property type="term" value="P:maintenance of rDNA"/>
    <property type="evidence" value="ECO:0007669"/>
    <property type="project" value="TreeGrafter"/>
</dbReference>
<evidence type="ECO:0000256" key="5">
    <source>
        <dbReference type="SAM" id="MobiDB-lite"/>
    </source>
</evidence>
<keyword evidence="4 6" id="KW-0472">Membrane</keyword>
<evidence type="ECO:0000256" key="2">
    <source>
        <dbReference type="ARBA" id="ARBA00022692"/>
    </source>
</evidence>
<feature type="region of interest" description="Disordered" evidence="5">
    <location>
        <begin position="1"/>
        <end position="38"/>
    </location>
</feature>
<feature type="transmembrane region" description="Helical" evidence="6">
    <location>
        <begin position="338"/>
        <end position="356"/>
    </location>
</feature>
<proteinExistence type="predicted"/>
<evidence type="ECO:0000313" key="7">
    <source>
        <dbReference type="EMBL" id="WFD44593.1"/>
    </source>
</evidence>
<feature type="transmembrane region" description="Helical" evidence="6">
    <location>
        <begin position="220"/>
        <end position="237"/>
    </location>
</feature>
<dbReference type="GO" id="GO:0007096">
    <property type="term" value="P:regulation of exit from mitosis"/>
    <property type="evidence" value="ECO:0007669"/>
    <property type="project" value="TreeGrafter"/>
</dbReference>
<keyword evidence="2 6" id="KW-0812">Transmembrane</keyword>